<feature type="compositionally biased region" description="Acidic residues" evidence="1">
    <location>
        <begin position="131"/>
        <end position="140"/>
    </location>
</feature>
<evidence type="ECO:0000313" key="2">
    <source>
        <dbReference type="EMBL" id="CAD5212132.1"/>
    </source>
</evidence>
<feature type="region of interest" description="Disordered" evidence="1">
    <location>
        <begin position="1"/>
        <end position="253"/>
    </location>
</feature>
<reference evidence="5" key="1">
    <citation type="submission" date="2016-11" db="UniProtKB">
        <authorList>
            <consortium name="WormBaseParasite"/>
        </authorList>
    </citation>
    <scope>IDENTIFICATION</scope>
</reference>
<evidence type="ECO:0000313" key="4">
    <source>
        <dbReference type="Proteomes" id="UP000659654"/>
    </source>
</evidence>
<dbReference type="OrthoDB" id="5824084at2759"/>
<proteinExistence type="predicted"/>
<feature type="compositionally biased region" description="Polar residues" evidence="1">
    <location>
        <begin position="218"/>
        <end position="236"/>
    </location>
</feature>
<evidence type="ECO:0000313" key="5">
    <source>
        <dbReference type="WBParaSite" id="BXY_0694900.1"/>
    </source>
</evidence>
<feature type="compositionally biased region" description="Basic residues" evidence="1">
    <location>
        <begin position="152"/>
        <end position="161"/>
    </location>
</feature>
<dbReference type="Proteomes" id="UP000095284">
    <property type="component" value="Unplaced"/>
</dbReference>
<dbReference type="WBParaSite" id="BXY_0694900.1">
    <property type="protein sequence ID" value="BXY_0694900.1"/>
    <property type="gene ID" value="BXY_0694900"/>
</dbReference>
<feature type="compositionally biased region" description="Acidic residues" evidence="1">
    <location>
        <begin position="77"/>
        <end position="100"/>
    </location>
</feature>
<reference evidence="2" key="2">
    <citation type="submission" date="2020-09" db="EMBL/GenBank/DDBJ databases">
        <authorList>
            <person name="Kikuchi T."/>
        </authorList>
    </citation>
    <scope>NUCLEOTIDE SEQUENCE</scope>
    <source>
        <strain evidence="2">Ka4C1</strain>
    </source>
</reference>
<dbReference type="AlphaFoldDB" id="A0A1I7S1S1"/>
<organism evidence="3 5">
    <name type="scientific">Bursaphelenchus xylophilus</name>
    <name type="common">Pinewood nematode worm</name>
    <name type="synonym">Aphelenchoides xylophilus</name>
    <dbReference type="NCBI Taxonomy" id="6326"/>
    <lineage>
        <taxon>Eukaryota</taxon>
        <taxon>Metazoa</taxon>
        <taxon>Ecdysozoa</taxon>
        <taxon>Nematoda</taxon>
        <taxon>Chromadorea</taxon>
        <taxon>Rhabditida</taxon>
        <taxon>Tylenchina</taxon>
        <taxon>Tylenchomorpha</taxon>
        <taxon>Aphelenchoidea</taxon>
        <taxon>Aphelenchoididae</taxon>
        <taxon>Bursaphelenchus</taxon>
    </lineage>
</organism>
<sequence length="497" mass="56777">MSQDPPLDNPDQPNGSELVVAQEQVIDNLGEDQLVDPPPVAATEDVYEFKEDPDDSLVVPEVLRPPEEQPDTSGIMETEDDEAEMSQEDAGNDLEPELNDSADGQLDSNLDEVDEVSGRRVPPLRIQLPKDEEDEFEDEDPGRTAGKEAKTTPKKPVRTQRKTTEKRGASGRITRSSTRQTTKKEQKSPADAGSAKRPRTARRSAVRETPARALDADNSLTVGLSPTPQASMPNSPEQDEESRSSGADSAVPILSLQPDRLSDEIYALYDHSDISRRLTTKEMMIKRWKSDLERQQQPWKTADYTSVIDRIEPRLAYSTVCQYLSKAAPFTDKSSMKAMMASHDEQYQTLKNRQHAERQRLMEQIERQTLRELNFIRQRSTNAITAIRILNDAETLNANRLDERSDEAIKQIGVRSRSEIVKELKDRFRHSTTQLFNRHRFEADTIFQKQKDEWQRFVMERMPSEVRSGVENPVIKELYKDLKRVEPRKVDLDMIIY</sequence>
<feature type="compositionally biased region" description="Low complexity" evidence="1">
    <location>
        <begin position="1"/>
        <end position="14"/>
    </location>
</feature>
<accession>A0A1I7S1S1</accession>
<evidence type="ECO:0000313" key="3">
    <source>
        <dbReference type="Proteomes" id="UP000095284"/>
    </source>
</evidence>
<dbReference type="Proteomes" id="UP000659654">
    <property type="component" value="Unassembled WGS sequence"/>
</dbReference>
<name>A0A1I7S1S1_BURXY</name>
<protein>
    <submittedName>
        <fullName evidence="2">(pine wood nematode) hypothetical protein</fullName>
    </submittedName>
</protein>
<dbReference type="EMBL" id="CAJFDI010000001">
    <property type="protein sequence ID" value="CAD5212132.1"/>
    <property type="molecule type" value="Genomic_DNA"/>
</dbReference>
<keyword evidence="4" id="KW-1185">Reference proteome</keyword>
<dbReference type="EMBL" id="CAJFCV020000001">
    <property type="protein sequence ID" value="CAG9089863.1"/>
    <property type="molecule type" value="Genomic_DNA"/>
</dbReference>
<dbReference type="Proteomes" id="UP000582659">
    <property type="component" value="Unassembled WGS sequence"/>
</dbReference>
<feature type="compositionally biased region" description="Basic and acidic residues" evidence="1">
    <location>
        <begin position="141"/>
        <end position="151"/>
    </location>
</feature>
<evidence type="ECO:0000256" key="1">
    <source>
        <dbReference type="SAM" id="MobiDB-lite"/>
    </source>
</evidence>
<gene>
    <name evidence="2" type="ORF">BXYJ_LOCUS2767</name>
</gene>